<protein>
    <submittedName>
        <fullName evidence="2">DUF2975 domain-containing protein</fullName>
    </submittedName>
</protein>
<gene>
    <name evidence="2" type="ORF">FA047_06555</name>
</gene>
<proteinExistence type="predicted"/>
<dbReference type="OrthoDB" id="766118at2"/>
<dbReference type="RefSeq" id="WP_136835200.1">
    <property type="nucleotide sequence ID" value="NZ_SWBQ01000002.1"/>
</dbReference>
<feature type="transmembrane region" description="Helical" evidence="1">
    <location>
        <begin position="12"/>
        <end position="30"/>
    </location>
</feature>
<comment type="caution">
    <text evidence="2">The sequence shown here is derived from an EMBL/GenBank/DDBJ whole genome shotgun (WGS) entry which is preliminary data.</text>
</comment>
<dbReference type="Proteomes" id="UP000307244">
    <property type="component" value="Unassembled WGS sequence"/>
</dbReference>
<name>A0A4U1CJY5_9SPHI</name>
<organism evidence="2 3">
    <name type="scientific">Pedobacter frigoris</name>
    <dbReference type="NCBI Taxonomy" id="2571272"/>
    <lineage>
        <taxon>Bacteria</taxon>
        <taxon>Pseudomonadati</taxon>
        <taxon>Bacteroidota</taxon>
        <taxon>Sphingobacteriia</taxon>
        <taxon>Sphingobacteriales</taxon>
        <taxon>Sphingobacteriaceae</taxon>
        <taxon>Pedobacter</taxon>
    </lineage>
</organism>
<feature type="transmembrane region" description="Helical" evidence="1">
    <location>
        <begin position="197"/>
        <end position="226"/>
    </location>
</feature>
<accession>A0A4U1CJY5</accession>
<dbReference type="InterPro" id="IPR021354">
    <property type="entry name" value="DUF2975"/>
</dbReference>
<reference evidence="2 3" key="1">
    <citation type="submission" date="2019-04" db="EMBL/GenBank/DDBJ databases">
        <title>Pedobacter sp. RP-3-15 sp. nov., isolated from Arctic soil.</title>
        <authorList>
            <person name="Dahal R.H."/>
            <person name="Kim D.-U."/>
        </authorList>
    </citation>
    <scope>NUCLEOTIDE SEQUENCE [LARGE SCALE GENOMIC DNA]</scope>
    <source>
        <strain evidence="2 3">RP-3-15</strain>
    </source>
</reference>
<dbReference type="AlphaFoldDB" id="A0A4U1CJY5"/>
<keyword evidence="1" id="KW-0812">Transmembrane</keyword>
<dbReference type="EMBL" id="SWBQ01000002">
    <property type="protein sequence ID" value="TKC06926.1"/>
    <property type="molecule type" value="Genomic_DNA"/>
</dbReference>
<evidence type="ECO:0000313" key="2">
    <source>
        <dbReference type="EMBL" id="TKC06926.1"/>
    </source>
</evidence>
<keyword evidence="3" id="KW-1185">Reference proteome</keyword>
<evidence type="ECO:0000256" key="1">
    <source>
        <dbReference type="SAM" id="Phobius"/>
    </source>
</evidence>
<feature type="transmembrane region" description="Helical" evidence="1">
    <location>
        <begin position="247"/>
        <end position="267"/>
    </location>
</feature>
<feature type="transmembrane region" description="Helical" evidence="1">
    <location>
        <begin position="279"/>
        <end position="302"/>
    </location>
</feature>
<sequence>MKIIIPSQKTINITIGGLAILFIGFVILLFQTSRSTSTTGTTIISTHDLTDQLPPIDPEIPRTLPYDQYKQKTDSIRFKRKLLNGTFGNSVSLPGIGAKKASSENFVFDPNENPKKRIYMIMLQWWTLDTGTWENPIKYYVKDDKAYLRKTKCQSIKSKTANLTAYKCKEIDVPIPFRYNPDNKSIMIPVSKTTVDVMFIMFPISLAITFIGVIYFLFGGFIQFLFEIARGNPFSETNVKRLKRMATILFAIPIFLFSFNSLLYLIFQRYFTPDVKMSADIWAFLWKPAILGLIFTALYFAFRQGKRLKDEQDLTV</sequence>
<keyword evidence="1" id="KW-1133">Transmembrane helix</keyword>
<keyword evidence="1" id="KW-0472">Membrane</keyword>
<evidence type="ECO:0000313" key="3">
    <source>
        <dbReference type="Proteomes" id="UP000307244"/>
    </source>
</evidence>
<dbReference type="Pfam" id="PF11188">
    <property type="entry name" value="DUF2975"/>
    <property type="match status" value="1"/>
</dbReference>